<dbReference type="GO" id="GO:0032259">
    <property type="term" value="P:methylation"/>
    <property type="evidence" value="ECO:0007669"/>
    <property type="project" value="InterPro"/>
</dbReference>
<proteinExistence type="predicted"/>
<protein>
    <recommendedName>
        <fullName evidence="2">DNA methylase N-4/N-6 domain-containing protein</fullName>
    </recommendedName>
</protein>
<dbReference type="InterPro" id="IPR029063">
    <property type="entry name" value="SAM-dependent_MTases_sf"/>
</dbReference>
<dbReference type="InterPro" id="IPR002052">
    <property type="entry name" value="DNA_methylase_N6_adenine_CS"/>
</dbReference>
<dbReference type="GO" id="GO:0003676">
    <property type="term" value="F:nucleic acid binding"/>
    <property type="evidence" value="ECO:0007669"/>
    <property type="project" value="InterPro"/>
</dbReference>
<reference evidence="1" key="1">
    <citation type="journal article" date="2015" name="Nature">
        <title>Complex archaea that bridge the gap between prokaryotes and eukaryotes.</title>
        <authorList>
            <person name="Spang A."/>
            <person name="Saw J.H."/>
            <person name="Jorgensen S.L."/>
            <person name="Zaremba-Niedzwiedzka K."/>
            <person name="Martijn J."/>
            <person name="Lind A.E."/>
            <person name="van Eijk R."/>
            <person name="Schleper C."/>
            <person name="Guy L."/>
            <person name="Ettema T.J."/>
        </authorList>
    </citation>
    <scope>NUCLEOTIDE SEQUENCE</scope>
</reference>
<accession>A0A0F9C332</accession>
<comment type="caution">
    <text evidence="1">The sequence shown here is derived from an EMBL/GenBank/DDBJ whole genome shotgun (WGS) entry which is preliminary data.</text>
</comment>
<name>A0A0F9C332_9ZZZZ</name>
<evidence type="ECO:0000313" key="1">
    <source>
        <dbReference type="EMBL" id="KKL28620.1"/>
    </source>
</evidence>
<dbReference type="AlphaFoldDB" id="A0A0F9C332"/>
<gene>
    <name evidence="1" type="ORF">LCGC14_2373280</name>
</gene>
<dbReference type="EMBL" id="LAZR01035031">
    <property type="protein sequence ID" value="KKL28620.1"/>
    <property type="molecule type" value="Genomic_DNA"/>
</dbReference>
<dbReference type="GO" id="GO:0008168">
    <property type="term" value="F:methyltransferase activity"/>
    <property type="evidence" value="ECO:0007669"/>
    <property type="project" value="InterPro"/>
</dbReference>
<feature type="non-terminal residue" evidence="1">
    <location>
        <position position="139"/>
    </location>
</feature>
<sequence length="139" mass="16303">MKINRTWAMPNKETFKIKPIKELMSKYCCPKDWECALDPFPFEYKEDATDYLNRQPNNFFHIAFFDPPYSPRQLKECYKGKGEYDTKASTWSNWKNLISRKVKVGGKIISFGWSSQGMGKTRGFEIQRILLVPHGGQHN</sequence>
<evidence type="ECO:0008006" key="2">
    <source>
        <dbReference type="Google" id="ProtNLM"/>
    </source>
</evidence>
<organism evidence="1">
    <name type="scientific">marine sediment metagenome</name>
    <dbReference type="NCBI Taxonomy" id="412755"/>
    <lineage>
        <taxon>unclassified sequences</taxon>
        <taxon>metagenomes</taxon>
        <taxon>ecological metagenomes</taxon>
    </lineage>
</organism>
<dbReference type="PROSITE" id="PS00092">
    <property type="entry name" value="N6_MTASE"/>
    <property type="match status" value="1"/>
</dbReference>
<dbReference type="SUPFAM" id="SSF53335">
    <property type="entry name" value="S-adenosyl-L-methionine-dependent methyltransferases"/>
    <property type="match status" value="1"/>
</dbReference>